<dbReference type="RefSeq" id="WP_094484893.1">
    <property type="nucleotide sequence ID" value="NZ_NOXX01000069.1"/>
</dbReference>
<dbReference type="EMBL" id="NOXX01000069">
    <property type="protein sequence ID" value="OYQ50506.1"/>
    <property type="molecule type" value="Genomic_DNA"/>
</dbReference>
<dbReference type="Gene3D" id="3.40.50.1820">
    <property type="entry name" value="alpha/beta hydrolase"/>
    <property type="match status" value="1"/>
</dbReference>
<accession>A0A256A9W4</accession>
<comment type="caution">
    <text evidence="1">The sequence shown here is derived from an EMBL/GenBank/DDBJ whole genome shotgun (WGS) entry which is preliminary data.</text>
</comment>
<dbReference type="Proteomes" id="UP000216035">
    <property type="component" value="Unassembled WGS sequence"/>
</dbReference>
<dbReference type="SUPFAM" id="SSF53474">
    <property type="entry name" value="alpha/beta-Hydrolases"/>
    <property type="match status" value="1"/>
</dbReference>
<evidence type="ECO:0000313" key="1">
    <source>
        <dbReference type="EMBL" id="OYQ50506.1"/>
    </source>
</evidence>
<evidence type="ECO:0000313" key="2">
    <source>
        <dbReference type="Proteomes" id="UP000216035"/>
    </source>
</evidence>
<organism evidence="1 2">
    <name type="scientific">Flavobacterium aurantiibacter</name>
    <dbReference type="NCBI Taxonomy" id="2023067"/>
    <lineage>
        <taxon>Bacteria</taxon>
        <taxon>Pseudomonadati</taxon>
        <taxon>Bacteroidota</taxon>
        <taxon>Flavobacteriia</taxon>
        <taxon>Flavobacteriales</taxon>
        <taxon>Flavobacteriaceae</taxon>
        <taxon>Flavobacterium</taxon>
    </lineage>
</organism>
<sequence>MKRLLIYCLIIVYFNDSFCQSLKTLESGLRELNIEYQNVPVYALIRSKVNEDQVKKPIILYIQGSQGRPLIINYPESNNFKYSIAFPFNCEQLLNDFHLIVIAKPFIPVVANIEHLNNYTFIDSTTQKSPIGFLKNDNLTFYTQRNIFLLKKILKLDFVNSEKVIILGHSEGSRIAVAMASKFKKITHLGYLSGNPYGRFINLIARSRKNETENDNDLVADFNYWKEVVDNKDVNNYLDGGDTFKSTFEYAQTYVDEMVGLKIPVFVGYGTGDEAAIFNDLFRVQALSKKKSNFTFKSFYGLEHSFYPITKSGEVNYESGNFDAVILDFLHWLQQN</sequence>
<name>A0A256A9W4_9FLAO</name>
<dbReference type="AlphaFoldDB" id="A0A256A9W4"/>
<proteinExistence type="predicted"/>
<protein>
    <recommendedName>
        <fullName evidence="3">Dienelactone hydrolase domain-containing protein</fullName>
    </recommendedName>
</protein>
<dbReference type="InterPro" id="IPR029058">
    <property type="entry name" value="AB_hydrolase_fold"/>
</dbReference>
<keyword evidence="2" id="KW-1185">Reference proteome</keyword>
<reference evidence="1 2" key="1">
    <citation type="submission" date="2017-07" db="EMBL/GenBank/DDBJ databases">
        <title>Flavobacterium cyanobacteriorum sp. nov., isolated from cyanobacterial aggregates in a eutrophic lake.</title>
        <authorList>
            <person name="Cai H."/>
        </authorList>
    </citation>
    <scope>NUCLEOTIDE SEQUENCE [LARGE SCALE GENOMIC DNA]</scope>
    <source>
        <strain evidence="1 2">TH167</strain>
    </source>
</reference>
<gene>
    <name evidence="1" type="ORF">CHX27_00865</name>
</gene>
<dbReference type="OrthoDB" id="1118238at2"/>
<evidence type="ECO:0008006" key="3">
    <source>
        <dbReference type="Google" id="ProtNLM"/>
    </source>
</evidence>